<reference evidence="2 3" key="1">
    <citation type="journal article" date="2020" name="Cell Host Microbe">
        <title>Functional and Genomic Variation between Human-Derived Isolates of Lachnospiraceae Reveals Inter- and Intra-Species Diversity.</title>
        <authorList>
            <person name="Sorbara M.T."/>
            <person name="Littmann E.R."/>
            <person name="Fontana E."/>
            <person name="Moody T.U."/>
            <person name="Kohout C.E."/>
            <person name="Gjonbalaj M."/>
            <person name="Eaton V."/>
            <person name="Seok R."/>
            <person name="Leiner I.M."/>
            <person name="Pamer E.G."/>
        </authorList>
    </citation>
    <scope>NUCLEOTIDE SEQUENCE [LARGE SCALE GENOMIC DNA]</scope>
    <source>
        <strain evidence="2 3">MSK.15.26</strain>
    </source>
</reference>
<dbReference type="Pfam" id="PF12730">
    <property type="entry name" value="ABC2_membrane_4"/>
    <property type="match status" value="1"/>
</dbReference>
<feature type="transmembrane region" description="Helical" evidence="1">
    <location>
        <begin position="20"/>
        <end position="38"/>
    </location>
</feature>
<name>A0ABX2I4Z7_BLAHA</name>
<dbReference type="InterPro" id="IPR021205">
    <property type="entry name" value="Lanti_perm_SpaE/MutE/EpiE-like"/>
</dbReference>
<sequence length="259" mass="28804">MKELKAELLKYRRTFTGKLIVWIPLFFAVYAFVIGMIMENSSQAQKMAYTGTSWAVFLALVFNWWSFLFMPLGMGLFGTLVAWQEKRAGNWRVLQIHANPPRRQWIAKIGGMAVYSLFSSLVLILVTVVTGFFTAQGIMPFARIVAGALLCWLTSLALIPIQLWAAAAGGMSVSLGMGFAGMFAGVFLAPEKYWVFCPWSWPVRLMCPIIGVHPNGVLLSPDSPLRNASVIWAGTVLSLGIFLVLTLLTGIWFERREVA</sequence>
<dbReference type="NCBIfam" id="TIGR03732">
    <property type="entry name" value="lanti_perm_MutE"/>
    <property type="match status" value="1"/>
</dbReference>
<keyword evidence="1" id="KW-0472">Membrane</keyword>
<feature type="transmembrane region" description="Helical" evidence="1">
    <location>
        <begin position="141"/>
        <end position="159"/>
    </location>
</feature>
<dbReference type="Proteomes" id="UP000822142">
    <property type="component" value="Unassembled WGS sequence"/>
</dbReference>
<keyword evidence="1" id="KW-1133">Transmembrane helix</keyword>
<evidence type="ECO:0000313" key="2">
    <source>
        <dbReference type="EMBL" id="NSJ85380.1"/>
    </source>
</evidence>
<gene>
    <name evidence="2" type="ORF">G5A70_04115</name>
</gene>
<comment type="caution">
    <text evidence="2">The sequence shown here is derived from an EMBL/GenBank/DDBJ whole genome shotgun (WGS) entry which is preliminary data.</text>
</comment>
<dbReference type="RefSeq" id="WP_173748311.1">
    <property type="nucleotide sequence ID" value="NZ_JAAITA010000003.1"/>
</dbReference>
<evidence type="ECO:0000256" key="1">
    <source>
        <dbReference type="SAM" id="Phobius"/>
    </source>
</evidence>
<feature type="transmembrane region" description="Helical" evidence="1">
    <location>
        <begin position="112"/>
        <end position="135"/>
    </location>
</feature>
<evidence type="ECO:0000313" key="3">
    <source>
        <dbReference type="Proteomes" id="UP000822142"/>
    </source>
</evidence>
<proteinExistence type="predicted"/>
<accession>A0ABX2I4Z7</accession>
<dbReference type="CDD" id="cd21807">
    <property type="entry name" value="ABC-2_lan_permease_MutE_EpiE-like"/>
    <property type="match status" value="1"/>
</dbReference>
<protein>
    <submittedName>
        <fullName evidence="2">Lantibiotic immunity ABC transporter MutE/EpiE family permease subunit</fullName>
    </submittedName>
</protein>
<organism evidence="2 3">
    <name type="scientific">Blautia hansenii</name>
    <name type="common">Ruminococcus hansenii</name>
    <dbReference type="NCBI Taxonomy" id="1322"/>
    <lineage>
        <taxon>Bacteria</taxon>
        <taxon>Bacillati</taxon>
        <taxon>Bacillota</taxon>
        <taxon>Clostridia</taxon>
        <taxon>Lachnospirales</taxon>
        <taxon>Lachnospiraceae</taxon>
        <taxon>Blautia</taxon>
    </lineage>
</organism>
<dbReference type="EMBL" id="JAAITA010000003">
    <property type="protein sequence ID" value="NSJ85380.1"/>
    <property type="molecule type" value="Genomic_DNA"/>
</dbReference>
<feature type="transmembrane region" description="Helical" evidence="1">
    <location>
        <begin position="166"/>
        <end position="189"/>
    </location>
</feature>
<keyword evidence="3" id="KW-1185">Reference proteome</keyword>
<feature type="transmembrane region" description="Helical" evidence="1">
    <location>
        <begin position="58"/>
        <end position="83"/>
    </location>
</feature>
<keyword evidence="1" id="KW-0812">Transmembrane</keyword>
<feature type="transmembrane region" description="Helical" evidence="1">
    <location>
        <begin position="230"/>
        <end position="253"/>
    </location>
</feature>